<dbReference type="FunFam" id="1.10.510.10:FF:000462">
    <property type="entry name" value="Receptor tyrosine kinase"/>
    <property type="match status" value="1"/>
</dbReference>
<dbReference type="PROSITE" id="PS00109">
    <property type="entry name" value="PROTEIN_KINASE_TYR"/>
    <property type="match status" value="1"/>
</dbReference>
<accession>A0A069DMC8</accession>
<dbReference type="GO" id="GO:0004714">
    <property type="term" value="F:transmembrane receptor protein tyrosine kinase activity"/>
    <property type="evidence" value="ECO:0007669"/>
    <property type="project" value="TreeGrafter"/>
</dbReference>
<feature type="compositionally biased region" description="Basic and acidic residues" evidence="1">
    <location>
        <begin position="254"/>
        <end position="264"/>
    </location>
</feature>
<evidence type="ECO:0000313" key="3">
    <source>
        <dbReference type="EMBL" id="JAC84880.1"/>
    </source>
</evidence>
<dbReference type="AlphaFoldDB" id="A0A069DMC8"/>
<dbReference type="SMART" id="SM00219">
    <property type="entry name" value="TyrKc"/>
    <property type="match status" value="1"/>
</dbReference>
<name>A0A069DMC8_9CNID</name>
<dbReference type="InterPro" id="IPR020635">
    <property type="entry name" value="Tyr_kinase_cat_dom"/>
</dbReference>
<keyword evidence="3" id="KW-0808">Transferase</keyword>
<dbReference type="InterPro" id="IPR000719">
    <property type="entry name" value="Prot_kinase_dom"/>
</dbReference>
<dbReference type="PRINTS" id="PR00109">
    <property type="entry name" value="TYRKINASE"/>
</dbReference>
<feature type="compositionally biased region" description="Basic residues" evidence="1">
    <location>
        <begin position="336"/>
        <end position="345"/>
    </location>
</feature>
<dbReference type="InterPro" id="IPR001245">
    <property type="entry name" value="Ser-Thr/Tyr_kinase_cat_dom"/>
</dbReference>
<feature type="domain" description="Protein kinase" evidence="2">
    <location>
        <begin position="1"/>
        <end position="204"/>
    </location>
</feature>
<dbReference type="Pfam" id="PF07714">
    <property type="entry name" value="PK_Tyr_Ser-Thr"/>
    <property type="match status" value="1"/>
</dbReference>
<evidence type="ECO:0000259" key="2">
    <source>
        <dbReference type="PROSITE" id="PS50011"/>
    </source>
</evidence>
<dbReference type="InterPro" id="IPR008266">
    <property type="entry name" value="Tyr_kinase_AS"/>
</dbReference>
<feature type="region of interest" description="Disordered" evidence="1">
    <location>
        <begin position="245"/>
        <end position="355"/>
    </location>
</feature>
<dbReference type="InterPro" id="IPR011009">
    <property type="entry name" value="Kinase-like_dom_sf"/>
</dbReference>
<dbReference type="PANTHER" id="PTHR24416">
    <property type="entry name" value="TYROSINE-PROTEIN KINASE RECEPTOR"/>
    <property type="match status" value="1"/>
</dbReference>
<proteinExistence type="evidence at transcript level"/>
<organism evidence="3">
    <name type="scientific">Clytia hemisphaerica</name>
    <dbReference type="NCBI Taxonomy" id="252671"/>
    <lineage>
        <taxon>Eukaryota</taxon>
        <taxon>Metazoa</taxon>
        <taxon>Cnidaria</taxon>
        <taxon>Hydrozoa</taxon>
        <taxon>Hydroidolina</taxon>
        <taxon>Leptothecata</taxon>
        <taxon>Obeliida</taxon>
        <taxon>Clytiidae</taxon>
        <taxon>Clytia</taxon>
    </lineage>
</organism>
<dbReference type="PROSITE" id="PS50011">
    <property type="entry name" value="PROTEIN_KINASE_DOM"/>
    <property type="match status" value="1"/>
</dbReference>
<dbReference type="GO" id="GO:0005524">
    <property type="term" value="F:ATP binding"/>
    <property type="evidence" value="ECO:0007669"/>
    <property type="project" value="InterPro"/>
</dbReference>
<reference evidence="3" key="1">
    <citation type="journal article" date="2014" name="PLoS Genet.">
        <title>Differential Responses to Wnt and PCP Disruption Predict Expression and Developmental Function of Conserved and Novel Genes in a Cnidarian.</title>
        <authorList>
            <person name="Lapebie P."/>
            <person name="Ruggiero A."/>
            <person name="Barreau C."/>
            <person name="Chevalier S."/>
            <person name="Chang P."/>
            <person name="Dru P."/>
            <person name="Houliston E."/>
            <person name="Momose T."/>
        </authorList>
    </citation>
    <scope>NUCLEOTIDE SEQUENCE</scope>
</reference>
<dbReference type="InterPro" id="IPR050122">
    <property type="entry name" value="RTK"/>
</dbReference>
<feature type="compositionally biased region" description="Basic and acidic residues" evidence="1">
    <location>
        <begin position="271"/>
        <end position="321"/>
    </location>
</feature>
<dbReference type="PANTHER" id="PTHR24416:SF600">
    <property type="entry name" value="PDGF- AND VEGF-RECEPTOR RELATED, ISOFORM J"/>
    <property type="match status" value="1"/>
</dbReference>
<dbReference type="GO" id="GO:0008168">
    <property type="term" value="F:methyltransferase activity"/>
    <property type="evidence" value="ECO:0007669"/>
    <property type="project" value="InterPro"/>
</dbReference>
<sequence>MDSMVILEFCPHGNLLSFVKSRRQIFKPVWSKQHLGMEKEFTLFDLCVAGYQVAKGLEFLADRKCVHRDVAARNVLVGENYVMKIADFGLARDVYEDERYVKVSGGLLPIKWMALESIVDRVFTHASDVWSFGVLMWEVMTLGGGPYPGIAARELPEFLSSGGRMEQPPRCPNEVFQLMLETWNELPDHRPTFNDIVMRLASVVEAHCNPQDIPHYLDKEHVSGNNSDYLRPVDSDVGSYKINSSSSYASSLGRNDDVFRRHDSSTQSERYVPDNRFNDNEVSERLLGDFSNKDVNDGASDKSIEAKPKMDEMISEKDYKKVNGKQNGYENDTGSLKKKNKKNKQKSKETKLENANVNRLKKKYGPYFVENWTESTDAQKFVYEDIALASYLIVLWSKEREERDLLKMHHLLIWDVGTVYLFTFSLPKGILVEEWTWQEKIWDMYDENTKLKVVVSVPLDCK</sequence>
<dbReference type="InterPro" id="IPR011671">
    <property type="entry name" value="tRNA_uracil_MeTrfase"/>
</dbReference>
<evidence type="ECO:0000256" key="1">
    <source>
        <dbReference type="SAM" id="MobiDB-lite"/>
    </source>
</evidence>
<dbReference type="SUPFAM" id="SSF56112">
    <property type="entry name" value="Protein kinase-like (PK-like)"/>
    <property type="match status" value="1"/>
</dbReference>
<dbReference type="GO" id="GO:0007169">
    <property type="term" value="P:cell surface receptor protein tyrosine kinase signaling pathway"/>
    <property type="evidence" value="ECO:0007669"/>
    <property type="project" value="TreeGrafter"/>
</dbReference>
<dbReference type="Pfam" id="PF07757">
    <property type="entry name" value="AdoMet_MTase"/>
    <property type="match status" value="1"/>
</dbReference>
<keyword evidence="3" id="KW-0418">Kinase</keyword>
<dbReference type="CDD" id="cd00192">
    <property type="entry name" value="PTKc"/>
    <property type="match status" value="1"/>
</dbReference>
<dbReference type="GO" id="GO:0005886">
    <property type="term" value="C:plasma membrane"/>
    <property type="evidence" value="ECO:0007669"/>
    <property type="project" value="TreeGrafter"/>
</dbReference>
<feature type="compositionally biased region" description="Polar residues" evidence="1">
    <location>
        <begin position="324"/>
        <end position="334"/>
    </location>
</feature>
<feature type="non-terminal residue" evidence="3">
    <location>
        <position position="462"/>
    </location>
</feature>
<protein>
    <submittedName>
        <fullName evidence="3">Incomplete threonine/tyrosine kinase protein</fullName>
    </submittedName>
</protein>
<dbReference type="EMBL" id="GBGP01000319">
    <property type="protein sequence ID" value="JAC84880.1"/>
    <property type="molecule type" value="mRNA"/>
</dbReference>
<dbReference type="Gene3D" id="1.10.510.10">
    <property type="entry name" value="Transferase(Phosphotransferase) domain 1"/>
    <property type="match status" value="1"/>
</dbReference>
<dbReference type="GO" id="GO:0043235">
    <property type="term" value="C:receptor complex"/>
    <property type="evidence" value="ECO:0007669"/>
    <property type="project" value="TreeGrafter"/>
</dbReference>